<organism evidence="2 3">
    <name type="scientific">Sphingobacterium paucimobilis HER1398</name>
    <dbReference type="NCBI Taxonomy" id="1346330"/>
    <lineage>
        <taxon>Bacteria</taxon>
        <taxon>Pseudomonadati</taxon>
        <taxon>Bacteroidota</taxon>
        <taxon>Sphingobacteriia</taxon>
        <taxon>Sphingobacteriales</taxon>
        <taxon>Sphingobacteriaceae</taxon>
        <taxon>Sphingobacterium</taxon>
    </lineage>
</organism>
<reference evidence="2 3" key="1">
    <citation type="journal article" date="2013" name="Genome Announc.">
        <title>The Draft Genome Sequence of Sphingomonas paucimobilis Strain HER1398 (Proteobacteria), Host to the Giant PAU Phage, Indicates That It Is a Member of the Genus Sphingobacterium (Bacteroidetes).</title>
        <authorList>
            <person name="White R.A.III."/>
            <person name="Suttle C.A."/>
        </authorList>
    </citation>
    <scope>NUCLEOTIDE SEQUENCE [LARGE SCALE GENOMIC DNA]</scope>
    <source>
        <strain evidence="2 3">HER1398</strain>
    </source>
</reference>
<dbReference type="AlphaFoldDB" id="U2IYZ4"/>
<keyword evidence="1" id="KW-0812">Transmembrane</keyword>
<dbReference type="RefSeq" id="WP_021071693.1">
    <property type="nucleotide sequence ID" value="NZ_ATDL01000020.1"/>
</dbReference>
<sequence length="110" mass="12930">MIFFFGTRSTQIAAHEAKANCTHCQQEAVWLFVYQHYFHIFWIPAFPLWRSTVSVCGHCKQTLTKRDFLPELQEDYTIVKQQAKTPWWTFFLLIAVVLLIVGSTILSRFS</sequence>
<keyword evidence="1" id="KW-1133">Transmembrane helix</keyword>
<proteinExistence type="predicted"/>
<dbReference type="EMBL" id="ATDL01000020">
    <property type="protein sequence ID" value="ERJ57924.1"/>
    <property type="molecule type" value="Genomic_DNA"/>
</dbReference>
<evidence type="ECO:0000313" key="2">
    <source>
        <dbReference type="EMBL" id="ERJ57924.1"/>
    </source>
</evidence>
<keyword evidence="3" id="KW-1185">Reference proteome</keyword>
<dbReference type="eggNOG" id="ENOG5033HPB">
    <property type="taxonomic scope" value="Bacteria"/>
</dbReference>
<evidence type="ECO:0000256" key="1">
    <source>
        <dbReference type="SAM" id="Phobius"/>
    </source>
</evidence>
<dbReference type="PATRIC" id="fig|1346330.5.peg.3561"/>
<dbReference type="OrthoDB" id="766141at2"/>
<evidence type="ECO:0000313" key="3">
    <source>
        <dbReference type="Proteomes" id="UP000016584"/>
    </source>
</evidence>
<feature type="transmembrane region" description="Helical" evidence="1">
    <location>
        <begin position="87"/>
        <end position="106"/>
    </location>
</feature>
<gene>
    <name evidence="2" type="ORF">M472_04005</name>
</gene>
<dbReference type="Proteomes" id="UP000016584">
    <property type="component" value="Unassembled WGS sequence"/>
</dbReference>
<protein>
    <recommendedName>
        <fullName evidence="4">Zinc-ribbon 15 domain-containing protein</fullName>
    </recommendedName>
</protein>
<comment type="caution">
    <text evidence="2">The sequence shown here is derived from an EMBL/GenBank/DDBJ whole genome shotgun (WGS) entry which is preliminary data.</text>
</comment>
<keyword evidence="1" id="KW-0472">Membrane</keyword>
<name>U2IYZ4_9SPHI</name>
<accession>U2IYZ4</accession>
<evidence type="ECO:0008006" key="4">
    <source>
        <dbReference type="Google" id="ProtNLM"/>
    </source>
</evidence>